<dbReference type="HOGENOM" id="CLU_700682_0_0_1"/>
<evidence type="ECO:0000256" key="2">
    <source>
        <dbReference type="SAM" id="Phobius"/>
    </source>
</evidence>
<reference evidence="3" key="1">
    <citation type="journal article" date="2012" name="Nature">
        <title>The oyster genome reveals stress adaptation and complexity of shell formation.</title>
        <authorList>
            <person name="Zhang G."/>
            <person name="Fang X."/>
            <person name="Guo X."/>
            <person name="Li L."/>
            <person name="Luo R."/>
            <person name="Xu F."/>
            <person name="Yang P."/>
            <person name="Zhang L."/>
            <person name="Wang X."/>
            <person name="Qi H."/>
            <person name="Xiong Z."/>
            <person name="Que H."/>
            <person name="Xie Y."/>
            <person name="Holland P.W."/>
            <person name="Paps J."/>
            <person name="Zhu Y."/>
            <person name="Wu F."/>
            <person name="Chen Y."/>
            <person name="Wang J."/>
            <person name="Peng C."/>
            <person name="Meng J."/>
            <person name="Yang L."/>
            <person name="Liu J."/>
            <person name="Wen B."/>
            <person name="Zhang N."/>
            <person name="Huang Z."/>
            <person name="Zhu Q."/>
            <person name="Feng Y."/>
            <person name="Mount A."/>
            <person name="Hedgecock D."/>
            <person name="Xu Z."/>
            <person name="Liu Y."/>
            <person name="Domazet-Loso T."/>
            <person name="Du Y."/>
            <person name="Sun X."/>
            <person name="Zhang S."/>
            <person name="Liu B."/>
            <person name="Cheng P."/>
            <person name="Jiang X."/>
            <person name="Li J."/>
            <person name="Fan D."/>
            <person name="Wang W."/>
            <person name="Fu W."/>
            <person name="Wang T."/>
            <person name="Wang B."/>
            <person name="Zhang J."/>
            <person name="Peng Z."/>
            <person name="Li Y."/>
            <person name="Li N."/>
            <person name="Wang J."/>
            <person name="Chen M."/>
            <person name="He Y."/>
            <person name="Tan F."/>
            <person name="Song X."/>
            <person name="Zheng Q."/>
            <person name="Huang R."/>
            <person name="Yang H."/>
            <person name="Du X."/>
            <person name="Chen L."/>
            <person name="Yang M."/>
            <person name="Gaffney P.M."/>
            <person name="Wang S."/>
            <person name="Luo L."/>
            <person name="She Z."/>
            <person name="Ming Y."/>
            <person name="Huang W."/>
            <person name="Zhang S."/>
            <person name="Huang B."/>
            <person name="Zhang Y."/>
            <person name="Qu T."/>
            <person name="Ni P."/>
            <person name="Miao G."/>
            <person name="Wang J."/>
            <person name="Wang Q."/>
            <person name="Steinberg C.E."/>
            <person name="Wang H."/>
            <person name="Li N."/>
            <person name="Qian L."/>
            <person name="Zhang G."/>
            <person name="Li Y."/>
            <person name="Yang H."/>
            <person name="Liu X."/>
            <person name="Wang J."/>
            <person name="Yin Y."/>
            <person name="Wang J."/>
        </authorList>
    </citation>
    <scope>NUCLEOTIDE SEQUENCE [LARGE SCALE GENOMIC DNA]</scope>
    <source>
        <strain evidence="3">05x7-T-G4-1.051#20</strain>
    </source>
</reference>
<dbReference type="EMBL" id="JH818105">
    <property type="protein sequence ID" value="EKC32106.1"/>
    <property type="molecule type" value="Genomic_DNA"/>
</dbReference>
<gene>
    <name evidence="3" type="ORF">CGI_10025196</name>
</gene>
<sequence length="394" mass="43785">MSDKSPAPQRNPITAFLELELDSEIEIGDYSEFEGSGIMSDTADNPCVDRAFVGQTLYRCLGDFMKEAYVAKIEQREMHRQKKCTLFEEGFRCFESKIQRDYGDRCTAHDLYDTATWFKREVFTDFGVDLRSCQYPALPPTTVPAPPSGQPGFVDIREKSQVAMVAGIVLGVAVMSLLVMIFFVIFKRRILGATAHCQESQMGKRKPQTGPPSQGAHQQHCRVNITDTRSTLTGLSSDHSLHHYTSYESVPAQRAAAQHIYTEIDTIAEHLTGPPEDVTRVAPIGCSTFMTGYMPPDFSCHYESVPAQRAASQHIYTEIDTIAEHLTGPPEDVTRVAPIGCSTFMTGYMPPDFSCQGYNGYHNPVKDMTVEYVASGGYYSHAHAPVYQSTTVPL</sequence>
<evidence type="ECO:0000256" key="1">
    <source>
        <dbReference type="SAM" id="MobiDB-lite"/>
    </source>
</evidence>
<keyword evidence="2" id="KW-1133">Transmembrane helix</keyword>
<protein>
    <submittedName>
        <fullName evidence="3">Uncharacterized protein</fullName>
    </submittedName>
</protein>
<feature type="region of interest" description="Disordered" evidence="1">
    <location>
        <begin position="200"/>
        <end position="219"/>
    </location>
</feature>
<dbReference type="InParanoid" id="K1RDE2"/>
<feature type="transmembrane region" description="Helical" evidence="2">
    <location>
        <begin position="162"/>
        <end position="186"/>
    </location>
</feature>
<dbReference type="AlphaFoldDB" id="K1RDE2"/>
<keyword evidence="2" id="KW-0812">Transmembrane</keyword>
<proteinExistence type="predicted"/>
<accession>K1RDE2</accession>
<keyword evidence="2" id="KW-0472">Membrane</keyword>
<evidence type="ECO:0000313" key="3">
    <source>
        <dbReference type="EMBL" id="EKC32106.1"/>
    </source>
</evidence>
<organism evidence="3">
    <name type="scientific">Magallana gigas</name>
    <name type="common">Pacific oyster</name>
    <name type="synonym">Crassostrea gigas</name>
    <dbReference type="NCBI Taxonomy" id="29159"/>
    <lineage>
        <taxon>Eukaryota</taxon>
        <taxon>Metazoa</taxon>
        <taxon>Spiralia</taxon>
        <taxon>Lophotrochozoa</taxon>
        <taxon>Mollusca</taxon>
        <taxon>Bivalvia</taxon>
        <taxon>Autobranchia</taxon>
        <taxon>Pteriomorphia</taxon>
        <taxon>Ostreida</taxon>
        <taxon>Ostreoidea</taxon>
        <taxon>Ostreidae</taxon>
        <taxon>Magallana</taxon>
    </lineage>
</organism>
<name>K1RDE2_MAGGI</name>